<dbReference type="GO" id="GO:0003677">
    <property type="term" value="F:DNA binding"/>
    <property type="evidence" value="ECO:0007669"/>
    <property type="project" value="UniProtKB-UniRule"/>
</dbReference>
<dbReference type="PROSITE" id="PS50950">
    <property type="entry name" value="ZF_THAP"/>
    <property type="match status" value="1"/>
</dbReference>
<feature type="region of interest" description="Disordered" evidence="6">
    <location>
        <begin position="2558"/>
        <end position="2620"/>
    </location>
</feature>
<feature type="region of interest" description="Disordered" evidence="6">
    <location>
        <begin position="2479"/>
        <end position="2509"/>
    </location>
</feature>
<keyword evidence="4 5" id="KW-0238">DNA-binding</keyword>
<dbReference type="Ensembl" id="ENSCCRT00010011890.1">
    <property type="protein sequence ID" value="ENSCCRP00010010933.1"/>
    <property type="gene ID" value="ENSCCRG00010004651.1"/>
</dbReference>
<evidence type="ECO:0000256" key="3">
    <source>
        <dbReference type="ARBA" id="ARBA00022833"/>
    </source>
</evidence>
<feature type="compositionally biased region" description="Polar residues" evidence="6">
    <location>
        <begin position="2178"/>
        <end position="2190"/>
    </location>
</feature>
<feature type="compositionally biased region" description="Polar residues" evidence="6">
    <location>
        <begin position="2565"/>
        <end position="2591"/>
    </location>
</feature>
<feature type="region of interest" description="Disordered" evidence="6">
    <location>
        <begin position="2895"/>
        <end position="2918"/>
    </location>
</feature>
<evidence type="ECO:0000256" key="6">
    <source>
        <dbReference type="SAM" id="MobiDB-lite"/>
    </source>
</evidence>
<evidence type="ECO:0000256" key="2">
    <source>
        <dbReference type="ARBA" id="ARBA00022771"/>
    </source>
</evidence>
<feature type="region of interest" description="Disordered" evidence="6">
    <location>
        <begin position="2838"/>
        <end position="2866"/>
    </location>
</feature>
<evidence type="ECO:0000313" key="8">
    <source>
        <dbReference type="Ensembl" id="ENSCCRP00010010933.1"/>
    </source>
</evidence>
<evidence type="ECO:0000256" key="5">
    <source>
        <dbReference type="PROSITE-ProRule" id="PRU00309"/>
    </source>
</evidence>
<dbReference type="GO" id="GO:0008270">
    <property type="term" value="F:zinc ion binding"/>
    <property type="evidence" value="ECO:0007669"/>
    <property type="project" value="UniProtKB-KW"/>
</dbReference>
<feature type="domain" description="THAP-type" evidence="7">
    <location>
        <begin position="5"/>
        <end position="90"/>
    </location>
</feature>
<keyword evidence="2 5" id="KW-0863">Zinc-finger</keyword>
<sequence length="3468" mass="384264">MKSKMPDCCAAANCKQSTDQSNVSFFRFPQDPVRCKQWVGKCHRPDLETKTPEDLHSNYRLCSKHFETSMICQQSSQKSVLKDDAVPTIFNFATNQDNAQTSNRKRTREKIGEEPVATKKTKGTTNNSNPSVPEAEDKVESDSAENSEKHNPPAHDESEKEDPAFSKAKEILKDYFKETLAFTGFSITNSASLNAVKPLGNDPARPLSVNTICAEKIDQKEVLTLGEDVMREEIRNSLRLARFFSILLQDRVSIEGKDQIPVFIRSVTGEGFPQKHLMGFLPCDVDSDTLFLMLISEIRNKWGLRMEHCRGFTYLSSGAMCQKLKELSCRMLRDFPQVVLSPSEPYAFNVWLIRSMPILPIQDVVDTVEQVAAVIRQSETLAKKLDAKITASYSHIKGEVDRVKESCQNQWEYATDAFQTMLDILEPLLSSIGEMCTSALSDVDTDTIVVLLMLKEKLKNFDFIITLVVLKNTLCCVSILNPSLRGIISISSTLQYTISNALKLLTKHMQEIAIFHRKWFSDAVGRAKKLGVPVSLPVEMVTNGDGAEKPQASLEDYYREALSKKVLQYLVDEVKRVLGTEMARILRWLSLVPSYMADHNFSIRKDKVADANLNNLARPDSFYDELGCWEVKWRHASKRRILPTSVFATLKIPDIGFYPNVQSLLRVLGTIPCVRAESDVYGHYDMVLGRYQSYMKEVQVEKRLSNMAFVYVNQDVHFSIEEMVEAYVKKYPEILQLLHEDDVMEVQPSVPETSANDASKEDTEEPREMTLNMDIERQKPPECAETDKEALKSALQTAVTAAYGRQSRHTQGDQDQEVEYVTKSEMNEVLKVCEDVVRERILSELGNSFFSLFIDRVVRLGETDYLPMFIRFVDSFDVMRLELLGFIEVTHDTEAMCERLFDVVIKEWNLDLSYCRGQAYLGSGEVSYKLKAFACKIQEQYPLAICTHCSCYSFNTWWSRSVPVAAVIRAIDTLEEIVSFFHGMPALEKQLDQVLAIGLRESYEKIHELQGKFCSSWLEKHDSYEVFAQILEPLVDWLENIDNCQPQRWSLAVSNRAKRLLQLIRDFDFIVAIVALKNASSFTRELSAALQKDHFSAASQLSQISGIVATLNRVKTNIKVFHQNWFDEASCFAQSLGVQVKVPDSVIVPRDSLLKPGSYYKDTMSVPLVDHLINMVKDYFSDDHKEALNLLSLVPCSVTMSYVFETLKSKPPLYIGDLPDPDNFFTELSCWKVKWKTKVVSVTIPETIFQTLRLPLMQYFVNINTLLKIMCVLPSTALEYCGEVKRHKMYQDYLSNTPPMDRSPCLAVLQVGTDFNRDLDRMVAQCLKLTPKTLEGICLDKESKTLGRTVEIKTEDDTHMDEVEDREAQQDKDSRILVVNSEITGSEAEIYKEGAESIETQQQSENIEVVAGCAEVAAEEQREKVEEAEQVPDENGHSVEPADNIKNCEEVFKQAAMLARRNCSLIDLDKPEQDAVVQKLALCHWVKEEGTSFSEGEMLQSIVKAIRETILTEVQDSPFFSIITDRAISVGEAKFLPVFVRYVNDCIPKVELIGFLPFDESSDVDLQAKALSATLEDEWGLQMGCCRGQSIMCFGTGSKSLRKMALGFLESYPLAVNTPSESCGLAYWLALSLQNASITKVLETAEDLLQFFDQSPKLESELAKTMDGLLNTPREALAEVPETCLSRWKKREDFFDILVDMLEGVLNCLDSVSTNSSGSWSDSMSLHSQILSTALRQVDFIIPLVILKNACAPLRNCSTVFRCGNPADIICELEKIMPIIDTFSKMLDNVSAVHSVWFEEAVELATKVMGLLSYAESVSGYDSPETSYMEAVSLPVLNGLIEEMKFNFSENHLKALKVLSLLPTCNPLPILPESTEKLHTIYLSDLPEPETAEENINTWAMVWREKYQDVCPPTSISETLLHNEAKNLPNVATLLKLAAVLPSISMECDLMKTTLNSLRTLLRDGIFNRGSKTDAVMLLMHRQTLQSLEEVIEKCMAGDPESNKFLAQVKSRVNHLRMEGEVIAMAPQEMVVDTNDSDYPQEANVCGIDAKPAAPEEILVETNDSSEIERAEENTPDQPSSLTVSSSDKATTAAQVIPACSSLPTSTPDQPTESVQDAAMQSTAAEHDRSDQLIALVQDLNDRSEVLDQCGIGLPVTGDQIVTNQGGTEQSNEEEPVSTVQSVSANQSEADQPMEVDQFVATEPGETDQPATEELSVPDQFTAVAQVDTDSTIVAQDEGCHTVTGLADGQFVSEDQSESVQLMSVDHSVNDKLESVLQSETDQPMEIDVSGNDPYVVEDQGGNGQPETGEQCVVEQLEDSPVETDQSIVKVQDEACQLLTVMSGEGETGQLVSVEQIGSHDLEAVDNSGNDCSVAAGQDKTGQSVTEDQIVKDRFLSDGQFETVNLVVKSQDSVQTEHELANEGELISEDQSESHELMVVDSGKDQSLTSAHIVTGQSEMGDQSVTEEFLVVGQVENDHSIEEDQDETQTTETEFPSEGETSQLVSGDQNVSDQLMVVDSGNDQSVTADHSVTGQSEIGDPSVTEQFIVVGQVENDHSIVEDQDNTGQTETGFPSEGETSQLVSGDQNVSDQLMVDDDSGNDQSVTPDQSVTGQSEIGDPSVTEQFIVVGQVENDHSIVEDQDNTGQTETGFPSEGETSQLVLGDQNVSDQLMVDDDSGNDPSVTADQDVTCQSVTEDQSVPDQFIAVGQVESDQSVVEGKNETAPKETILPNKVGTSQLILEDQCGADQLMVVDSGNEESVTVDHSGTGQSVLPNEVGTNQLVLGDRGSDELMVVESGNDQYVTVEQGGTDQSSPDQTVTDTFVEVAAYQPIVEHQSGFGLEDGSGTCQMASGNQSGNDQLAADESCGNDQSVVESQGETVLAVALNQSVPDQSVELSQGGNDQIVPGNPSETDQSNIDQVGLQQPKEATDCGTDQFSSVAPDCSEQETATVHICLDQSSAITPSVTDHCTPDSPEDITDHPMAAESEGTVQSGVKAQDSANQVVTLDGTGLQKIVFTPYDAVAREELLKELCNIKFFSIVTEGEFTIDGQPYISVGIHYLNKQDIKCENMLAFIPLSTNITSFIDTLTIALSEKWGLNLALCRSQTLARPGASVSQMTQASALLSQRLPHAFIFPNLLTPKSLLASLSSLREISHSFEFLEQLFMWFSEDIQRRVRLEDAVVHLFQEDERKASELKAKISSNQLAMSHEVLELTTDILEAIVFCLNEMKGNQDNEANTAQALSFLSAIQNFDFILTVVIMKNILSLTKSISLSLQGNSYDVYQAVNRVSDLLPSLSEMKNSIDSHHQTWFQEAVALASKQVPSLQPPLNVHYREDISKGAIEHCIAEMEGLSQDVLSAVRCLQVVPYVMSKVEGCCNDSELFKVFQDVLPDPNSFQDELQRWRDRWQDCIASHQHLPDTVLGTLKTSDIESFPNISTILRLLAVLPISSTQSSFTQGKMKSELYPL</sequence>
<feature type="region of interest" description="Disordered" evidence="6">
    <location>
        <begin position="2161"/>
        <end position="2192"/>
    </location>
</feature>
<feature type="compositionally biased region" description="Polar residues" evidence="6">
    <location>
        <begin position="2102"/>
        <end position="2124"/>
    </location>
</feature>
<feature type="compositionally biased region" description="Polar residues" evidence="6">
    <location>
        <begin position="2076"/>
        <end position="2094"/>
    </location>
</feature>
<dbReference type="SUPFAM" id="SSF57716">
    <property type="entry name" value="Glucocorticoid receptor-like (DNA-binding domain)"/>
    <property type="match status" value="1"/>
</dbReference>
<feature type="region of interest" description="Disordered" evidence="6">
    <location>
        <begin position="2637"/>
        <end position="2658"/>
    </location>
</feature>
<keyword evidence="1" id="KW-0479">Metal-binding</keyword>
<keyword evidence="3" id="KW-0862">Zinc</keyword>
<dbReference type="PANTHER" id="PTHR46289:SF2">
    <property type="entry name" value="THAP DOMAIN CONTAINING 12"/>
    <property type="match status" value="1"/>
</dbReference>
<evidence type="ECO:0000313" key="9">
    <source>
        <dbReference type="Proteomes" id="UP000694427"/>
    </source>
</evidence>
<feature type="compositionally biased region" description="Polar residues" evidence="6">
    <location>
        <begin position="2601"/>
        <end position="2615"/>
    </location>
</feature>
<feature type="compositionally biased region" description="Polar residues" evidence="6">
    <location>
        <begin position="2161"/>
        <end position="2170"/>
    </location>
</feature>
<proteinExistence type="predicted"/>
<feature type="compositionally biased region" description="Polar residues" evidence="6">
    <location>
        <begin position="2847"/>
        <end position="2860"/>
    </location>
</feature>
<dbReference type="SMART" id="SM00692">
    <property type="entry name" value="DM3"/>
    <property type="match status" value="1"/>
</dbReference>
<reference evidence="8" key="1">
    <citation type="submission" date="2025-08" db="UniProtKB">
        <authorList>
            <consortium name="Ensembl"/>
        </authorList>
    </citation>
    <scope>IDENTIFICATION</scope>
</reference>
<feature type="compositionally biased region" description="Polar residues" evidence="6">
    <location>
        <begin position="2644"/>
        <end position="2658"/>
    </location>
</feature>
<evidence type="ECO:0000259" key="7">
    <source>
        <dbReference type="PROSITE" id="PS50950"/>
    </source>
</evidence>
<reference evidence="8" key="2">
    <citation type="submission" date="2025-09" db="UniProtKB">
        <authorList>
            <consortium name="Ensembl"/>
        </authorList>
    </citation>
    <scope>IDENTIFICATION</scope>
</reference>
<dbReference type="PANTHER" id="PTHR46289">
    <property type="entry name" value="52 KDA REPRESSOR OF THE INHIBITOR OF THE PROTEIN KINASE-LIKE PROTEIN-RELATED"/>
    <property type="match status" value="1"/>
</dbReference>
<feature type="region of interest" description="Disordered" evidence="6">
    <location>
        <begin position="2064"/>
        <end position="2128"/>
    </location>
</feature>
<accession>A0A8C1GQ85</accession>
<feature type="compositionally biased region" description="Polar residues" evidence="6">
    <location>
        <begin position="2499"/>
        <end position="2509"/>
    </location>
</feature>
<dbReference type="InterPro" id="IPR052958">
    <property type="entry name" value="IFN-induced_PKR_regulator"/>
</dbReference>
<dbReference type="Pfam" id="PF05485">
    <property type="entry name" value="THAP"/>
    <property type="match status" value="1"/>
</dbReference>
<dbReference type="InterPro" id="IPR006612">
    <property type="entry name" value="THAP_Znf"/>
</dbReference>
<feature type="compositionally biased region" description="Basic and acidic residues" evidence="6">
    <location>
        <begin position="135"/>
        <end position="164"/>
    </location>
</feature>
<keyword evidence="9" id="KW-1185">Reference proteome</keyword>
<dbReference type="SMART" id="SM00980">
    <property type="entry name" value="THAP"/>
    <property type="match status" value="1"/>
</dbReference>
<feature type="region of interest" description="Disordered" evidence="6">
    <location>
        <begin position="95"/>
        <end position="164"/>
    </location>
</feature>
<evidence type="ECO:0000256" key="4">
    <source>
        <dbReference type="ARBA" id="ARBA00023125"/>
    </source>
</evidence>
<name>A0A8C1GQ85_CYPCA</name>
<organism evidence="8 9">
    <name type="scientific">Cyprinus carpio</name>
    <name type="common">Common carp</name>
    <dbReference type="NCBI Taxonomy" id="7962"/>
    <lineage>
        <taxon>Eukaryota</taxon>
        <taxon>Metazoa</taxon>
        <taxon>Chordata</taxon>
        <taxon>Craniata</taxon>
        <taxon>Vertebrata</taxon>
        <taxon>Euteleostomi</taxon>
        <taxon>Actinopterygii</taxon>
        <taxon>Neopterygii</taxon>
        <taxon>Teleostei</taxon>
        <taxon>Ostariophysi</taxon>
        <taxon>Cypriniformes</taxon>
        <taxon>Cyprinidae</taxon>
        <taxon>Cyprininae</taxon>
        <taxon>Cyprinus</taxon>
    </lineage>
</organism>
<dbReference type="Proteomes" id="UP000694427">
    <property type="component" value="Unplaced"/>
</dbReference>
<evidence type="ECO:0000256" key="1">
    <source>
        <dbReference type="ARBA" id="ARBA00022723"/>
    </source>
</evidence>
<gene>
    <name evidence="8" type="primary">si:dkey-250d21.1</name>
</gene>
<protein>
    <recommendedName>
        <fullName evidence="7">THAP-type domain-containing protein</fullName>
    </recommendedName>
</protein>